<dbReference type="Gene3D" id="1.10.287.130">
    <property type="match status" value="1"/>
</dbReference>
<dbReference type="InterPro" id="IPR035965">
    <property type="entry name" value="PAS-like_dom_sf"/>
</dbReference>
<dbReference type="CDD" id="cd00075">
    <property type="entry name" value="HATPase"/>
    <property type="match status" value="1"/>
</dbReference>
<dbReference type="InterPro" id="IPR000700">
    <property type="entry name" value="PAS-assoc_C"/>
</dbReference>
<dbReference type="PANTHER" id="PTHR43047:SF72">
    <property type="entry name" value="OSMOSENSING HISTIDINE PROTEIN KINASE SLN1"/>
    <property type="match status" value="1"/>
</dbReference>
<dbReference type="GO" id="GO:0000155">
    <property type="term" value="F:phosphorelay sensor kinase activity"/>
    <property type="evidence" value="ECO:0007669"/>
    <property type="project" value="InterPro"/>
</dbReference>
<evidence type="ECO:0000259" key="8">
    <source>
        <dbReference type="PROSITE" id="PS50112"/>
    </source>
</evidence>
<dbReference type="InterPro" id="IPR029016">
    <property type="entry name" value="GAF-like_dom_sf"/>
</dbReference>
<dbReference type="SUPFAM" id="SSF55874">
    <property type="entry name" value="ATPase domain of HSP90 chaperone/DNA topoisomerase II/histidine kinase"/>
    <property type="match status" value="1"/>
</dbReference>
<evidence type="ECO:0000313" key="11">
    <source>
        <dbReference type="Proteomes" id="UP000502415"/>
    </source>
</evidence>
<feature type="domain" description="PAC" evidence="9">
    <location>
        <begin position="247"/>
        <end position="297"/>
    </location>
</feature>
<protein>
    <recommendedName>
        <fullName evidence="2">histidine kinase</fullName>
        <ecNumber evidence="2">2.7.13.3</ecNumber>
    </recommendedName>
</protein>
<dbReference type="Gene3D" id="3.30.565.10">
    <property type="entry name" value="Histidine kinase-like ATPase, C-terminal domain"/>
    <property type="match status" value="1"/>
</dbReference>
<dbReference type="SMART" id="SM00065">
    <property type="entry name" value="GAF"/>
    <property type="match status" value="1"/>
</dbReference>
<evidence type="ECO:0000256" key="5">
    <source>
        <dbReference type="ARBA" id="ARBA00022777"/>
    </source>
</evidence>
<dbReference type="Pfam" id="PF00512">
    <property type="entry name" value="HisKA"/>
    <property type="match status" value="1"/>
</dbReference>
<dbReference type="InterPro" id="IPR003661">
    <property type="entry name" value="HisK_dim/P_dom"/>
</dbReference>
<comment type="catalytic activity">
    <reaction evidence="1">
        <text>ATP + protein L-histidine = ADP + protein N-phospho-L-histidine.</text>
        <dbReference type="EC" id="2.7.13.3"/>
    </reaction>
</comment>
<dbReference type="GO" id="GO:0005886">
    <property type="term" value="C:plasma membrane"/>
    <property type="evidence" value="ECO:0007669"/>
    <property type="project" value="TreeGrafter"/>
</dbReference>
<dbReference type="SMART" id="SM00091">
    <property type="entry name" value="PAS"/>
    <property type="match status" value="1"/>
</dbReference>
<dbReference type="Pfam" id="PF01590">
    <property type="entry name" value="GAF"/>
    <property type="match status" value="1"/>
</dbReference>
<reference evidence="10 11" key="1">
    <citation type="submission" date="2020-04" db="EMBL/GenBank/DDBJ databases">
        <title>Genome sequencing of novel species.</title>
        <authorList>
            <person name="Heo J."/>
            <person name="Kim S.-J."/>
            <person name="Kim J.-S."/>
            <person name="Hong S.-B."/>
            <person name="Kwon S.-W."/>
        </authorList>
    </citation>
    <scope>NUCLEOTIDE SEQUENCE [LARGE SCALE GENOMIC DNA]</scope>
    <source>
        <strain evidence="10 11">GN2-R2</strain>
    </source>
</reference>
<keyword evidence="6" id="KW-0902">Two-component regulatory system</keyword>
<dbReference type="Gene3D" id="3.30.450.20">
    <property type="entry name" value="PAS domain"/>
    <property type="match status" value="1"/>
</dbReference>
<dbReference type="SMART" id="SM00387">
    <property type="entry name" value="HATPase_c"/>
    <property type="match status" value="1"/>
</dbReference>
<dbReference type="GO" id="GO:0009927">
    <property type="term" value="F:histidine phosphotransfer kinase activity"/>
    <property type="evidence" value="ECO:0007669"/>
    <property type="project" value="TreeGrafter"/>
</dbReference>
<dbReference type="NCBIfam" id="TIGR00229">
    <property type="entry name" value="sensory_box"/>
    <property type="match status" value="1"/>
</dbReference>
<evidence type="ECO:0000313" key="10">
    <source>
        <dbReference type="EMBL" id="QJE01910.1"/>
    </source>
</evidence>
<dbReference type="PROSITE" id="PS50113">
    <property type="entry name" value="PAC"/>
    <property type="match status" value="1"/>
</dbReference>
<evidence type="ECO:0000256" key="2">
    <source>
        <dbReference type="ARBA" id="ARBA00012438"/>
    </source>
</evidence>
<dbReference type="Pfam" id="PF02518">
    <property type="entry name" value="HATPase_c"/>
    <property type="match status" value="1"/>
</dbReference>
<dbReference type="SUPFAM" id="SSF55785">
    <property type="entry name" value="PYP-like sensor domain (PAS domain)"/>
    <property type="match status" value="1"/>
</dbReference>
<feature type="domain" description="PAS" evidence="8">
    <location>
        <begin position="173"/>
        <end position="221"/>
    </location>
</feature>
<accession>A0A7Z2VZV9</accession>
<dbReference type="InterPro" id="IPR003594">
    <property type="entry name" value="HATPase_dom"/>
</dbReference>
<evidence type="ECO:0000259" key="9">
    <source>
        <dbReference type="PROSITE" id="PS50113"/>
    </source>
</evidence>
<name>A0A7Z2VZV9_9BURK</name>
<dbReference type="CDD" id="cd00082">
    <property type="entry name" value="HisKA"/>
    <property type="match status" value="1"/>
</dbReference>
<organism evidence="10 11">
    <name type="scientific">Massilia forsythiae</name>
    <dbReference type="NCBI Taxonomy" id="2728020"/>
    <lineage>
        <taxon>Bacteria</taxon>
        <taxon>Pseudomonadati</taxon>
        <taxon>Pseudomonadota</taxon>
        <taxon>Betaproteobacteria</taxon>
        <taxon>Burkholderiales</taxon>
        <taxon>Oxalobacteraceae</taxon>
        <taxon>Telluria group</taxon>
        <taxon>Massilia</taxon>
    </lineage>
</organism>
<dbReference type="InterPro" id="IPR013767">
    <property type="entry name" value="PAS_fold"/>
</dbReference>
<dbReference type="PANTHER" id="PTHR43047">
    <property type="entry name" value="TWO-COMPONENT HISTIDINE PROTEIN KINASE"/>
    <property type="match status" value="1"/>
</dbReference>
<dbReference type="SMART" id="SM00388">
    <property type="entry name" value="HisKA"/>
    <property type="match status" value="1"/>
</dbReference>
<dbReference type="KEGG" id="mfy:HH212_19350"/>
<dbReference type="InterPro" id="IPR036890">
    <property type="entry name" value="HATPase_C_sf"/>
</dbReference>
<dbReference type="InterPro" id="IPR036097">
    <property type="entry name" value="HisK_dim/P_sf"/>
</dbReference>
<keyword evidence="5" id="KW-0418">Kinase</keyword>
<sequence length="529" mass="57257">MPASSLPPDQARRRQALLDLDILDTAPEERFDRVTRLAARLFDVPIALVSLVDAERQWFKSRIGVAVEQSDLSSSFCAHAILQDGVMEVADALDDPRFAANPMVCGAPNARFYAGYPLATRDGSRIGTLCILDDKPRTLDDGQRALLRDLANILVNEVAALELQRANERRRQDEAWIRVLLQNIPDGVLMLDGDGKVLSANPAAERIFGASQGALAGRSAVALLEGGTAEVIRTLALGDGDPAGDARPTEGGGRRLDGSAFPLELKVSPMRLGAQQRVAAIVRDVTLQRDAEERYRATEELRRKHFTTATHELRTPMASILGFSELLLKREFDPSTSRELLDIIHRQAGRLVDMINQLLDLARIEAGGVQGLHIAPVAVAELVEQTLAGLNGLGQNQRICLDLQPGLPEIAADAQRMQLALTNILSNSIKYSAEGSPITLAAYAVQRHGRPTVAVRVADRGIGMTPEQLAHVYDAFYRAGQKQNVQGSGLGMTIFKEIVDLHGGEAEIASTPGAGTTVTLWLRTEALHG</sequence>
<keyword evidence="3" id="KW-0597">Phosphoprotein</keyword>
<keyword evidence="4" id="KW-0808">Transferase</keyword>
<dbReference type="PRINTS" id="PR00344">
    <property type="entry name" value="BCTRLSENSOR"/>
</dbReference>
<dbReference type="EMBL" id="CP051685">
    <property type="protein sequence ID" value="QJE01910.1"/>
    <property type="molecule type" value="Genomic_DNA"/>
</dbReference>
<dbReference type="Gene3D" id="3.30.450.40">
    <property type="match status" value="1"/>
</dbReference>
<dbReference type="InterPro" id="IPR004358">
    <property type="entry name" value="Sig_transdc_His_kin-like_C"/>
</dbReference>
<dbReference type="AlphaFoldDB" id="A0A7Z2VZV9"/>
<evidence type="ECO:0000256" key="3">
    <source>
        <dbReference type="ARBA" id="ARBA00022553"/>
    </source>
</evidence>
<dbReference type="SUPFAM" id="SSF55781">
    <property type="entry name" value="GAF domain-like"/>
    <property type="match status" value="1"/>
</dbReference>
<evidence type="ECO:0000256" key="6">
    <source>
        <dbReference type="ARBA" id="ARBA00023012"/>
    </source>
</evidence>
<evidence type="ECO:0000256" key="4">
    <source>
        <dbReference type="ARBA" id="ARBA00022679"/>
    </source>
</evidence>
<dbReference type="InterPro" id="IPR000014">
    <property type="entry name" value="PAS"/>
</dbReference>
<dbReference type="Pfam" id="PF00989">
    <property type="entry name" value="PAS"/>
    <property type="match status" value="1"/>
</dbReference>
<dbReference type="EC" id="2.7.13.3" evidence="2"/>
<feature type="domain" description="Histidine kinase" evidence="7">
    <location>
        <begin position="308"/>
        <end position="526"/>
    </location>
</feature>
<dbReference type="PROSITE" id="PS50109">
    <property type="entry name" value="HIS_KIN"/>
    <property type="match status" value="1"/>
</dbReference>
<gene>
    <name evidence="10" type="ORF">HH212_19350</name>
</gene>
<dbReference type="InterPro" id="IPR005467">
    <property type="entry name" value="His_kinase_dom"/>
</dbReference>
<dbReference type="PROSITE" id="PS50112">
    <property type="entry name" value="PAS"/>
    <property type="match status" value="1"/>
</dbReference>
<proteinExistence type="predicted"/>
<dbReference type="SUPFAM" id="SSF47384">
    <property type="entry name" value="Homodimeric domain of signal transducing histidine kinase"/>
    <property type="match status" value="1"/>
</dbReference>
<dbReference type="InterPro" id="IPR003018">
    <property type="entry name" value="GAF"/>
</dbReference>
<dbReference type="Proteomes" id="UP000502415">
    <property type="component" value="Chromosome"/>
</dbReference>
<dbReference type="CDD" id="cd00130">
    <property type="entry name" value="PAS"/>
    <property type="match status" value="1"/>
</dbReference>
<evidence type="ECO:0000256" key="1">
    <source>
        <dbReference type="ARBA" id="ARBA00000085"/>
    </source>
</evidence>
<dbReference type="RefSeq" id="WP_170203997.1">
    <property type="nucleotide sequence ID" value="NZ_CP051685.1"/>
</dbReference>
<evidence type="ECO:0000259" key="7">
    <source>
        <dbReference type="PROSITE" id="PS50109"/>
    </source>
</evidence>
<dbReference type="GO" id="GO:0006355">
    <property type="term" value="P:regulation of DNA-templated transcription"/>
    <property type="evidence" value="ECO:0007669"/>
    <property type="project" value="InterPro"/>
</dbReference>
<keyword evidence="11" id="KW-1185">Reference proteome</keyword>
<dbReference type="FunFam" id="1.10.287.130:FF:000001">
    <property type="entry name" value="Two-component sensor histidine kinase"/>
    <property type="match status" value="1"/>
</dbReference>